<accession>A0A170YU54</accession>
<name>A0A170YU54_9BACT</name>
<keyword evidence="1" id="KW-0732">Signal</keyword>
<dbReference type="Pfam" id="PF14356">
    <property type="entry name" value="DUF4403"/>
    <property type="match status" value="1"/>
</dbReference>
<reference evidence="3" key="2">
    <citation type="journal article" date="2017" name="Genome Announc.">
        <title>Draft genome sequence of Paludibacter jiangxiensis NM7(T), a propionate-producing fermentative bacterium.</title>
        <authorList>
            <person name="Qiu Y.-L."/>
            <person name="Tourlousse D.M."/>
            <person name="Matsuura N."/>
            <person name="Ohashi A."/>
            <person name="Sekiguchi Y."/>
        </authorList>
    </citation>
    <scope>NUCLEOTIDE SEQUENCE [LARGE SCALE GENOMIC DNA]</scope>
    <source>
        <strain evidence="3">NM7</strain>
    </source>
</reference>
<proteinExistence type="predicted"/>
<evidence type="ECO:0008006" key="4">
    <source>
        <dbReference type="Google" id="ProtNLM"/>
    </source>
</evidence>
<dbReference type="Proteomes" id="UP000076586">
    <property type="component" value="Unassembled WGS sequence"/>
</dbReference>
<dbReference type="EMBL" id="BDCR01000001">
    <property type="protein sequence ID" value="GAT62063.1"/>
    <property type="molecule type" value="Genomic_DNA"/>
</dbReference>
<comment type="caution">
    <text evidence="2">The sequence shown here is derived from an EMBL/GenBank/DDBJ whole genome shotgun (WGS) entry which is preliminary data.</text>
</comment>
<dbReference type="InterPro" id="IPR025515">
    <property type="entry name" value="DUF4403"/>
</dbReference>
<reference evidence="3" key="1">
    <citation type="submission" date="2016-04" db="EMBL/GenBank/DDBJ databases">
        <title>Draft genome sequence of Paludibacter jiangxiensis strain NM7.</title>
        <authorList>
            <person name="Qiu Y."/>
            <person name="Matsuura N."/>
            <person name="Ohashi A."/>
            <person name="Tourlousse M.D."/>
            <person name="Sekiguchi Y."/>
        </authorList>
    </citation>
    <scope>NUCLEOTIDE SEQUENCE [LARGE SCALE GENOMIC DNA]</scope>
    <source>
        <strain evidence="3">NM7</strain>
    </source>
</reference>
<dbReference type="RefSeq" id="WP_068701946.1">
    <property type="nucleotide sequence ID" value="NZ_BDCR01000001.1"/>
</dbReference>
<dbReference type="STRING" id="681398.PJIAN_1653"/>
<evidence type="ECO:0000256" key="1">
    <source>
        <dbReference type="SAM" id="SignalP"/>
    </source>
</evidence>
<organism evidence="2 3">
    <name type="scientific">Paludibacter jiangxiensis</name>
    <dbReference type="NCBI Taxonomy" id="681398"/>
    <lineage>
        <taxon>Bacteria</taxon>
        <taxon>Pseudomonadati</taxon>
        <taxon>Bacteroidota</taxon>
        <taxon>Bacteroidia</taxon>
        <taxon>Bacteroidales</taxon>
        <taxon>Paludibacteraceae</taxon>
        <taxon>Paludibacter</taxon>
    </lineage>
</organism>
<feature type="signal peptide" evidence="1">
    <location>
        <begin position="1"/>
        <end position="19"/>
    </location>
</feature>
<keyword evidence="3" id="KW-1185">Reference proteome</keyword>
<evidence type="ECO:0000313" key="3">
    <source>
        <dbReference type="Proteomes" id="UP000076586"/>
    </source>
</evidence>
<sequence>MRKYSYLFLFLILFLSACGSSQLLIDKPTENYIPPTIENKTSTIGISLDIDVQDLEKSINGYLKNIIYEDNNLSDDNLRLKVWKQQDIHFNITGNKINCTIPLKIWVETGFKKTILGATIQQYYQATGGITINLSSTYQLQNDWKITTSTKINNFNWTERPTVKVAGIEMPVTMIANLTLKALQQKINKSIDAAITKNMDVRQIMTKTWSVAQKPIQVNKNYDVWLKVTPKSILSTPMVANGSHVNFNLGMNAQIETSVGSQIKNNGVNNLPDYQYVSAIKPEFNLLLNVNLDYKELTDIASKQIVGRTFNQGSKHITIDKVKFYGHNDLLVVETHVVGSANGTVYCVGKLAFDNVNQTLSVTNFDFDMKTKNVLVKSANWLMHNRFLKMIEPYLTISMKDQINDIVKTSNEMLINYELIKGINLSGKLVKNNFDAITITPNAIVVSGQLSGNLKLKINELQF</sequence>
<feature type="chain" id="PRO_5007904946" description="DUF4403 family protein" evidence="1">
    <location>
        <begin position="20"/>
        <end position="463"/>
    </location>
</feature>
<dbReference type="AlphaFoldDB" id="A0A170YU54"/>
<protein>
    <recommendedName>
        <fullName evidence="4">DUF4403 family protein</fullName>
    </recommendedName>
</protein>
<evidence type="ECO:0000313" key="2">
    <source>
        <dbReference type="EMBL" id="GAT62063.1"/>
    </source>
</evidence>
<dbReference type="PROSITE" id="PS51257">
    <property type="entry name" value="PROKAR_LIPOPROTEIN"/>
    <property type="match status" value="1"/>
</dbReference>
<gene>
    <name evidence="2" type="ORF">PJIAN_1653</name>
</gene>
<dbReference type="OrthoDB" id="617059at2"/>